<dbReference type="InterPro" id="IPR020339">
    <property type="entry name" value="C20orf85-like"/>
</dbReference>
<dbReference type="Proteomes" id="UP000762676">
    <property type="component" value="Unassembled WGS sequence"/>
</dbReference>
<gene>
    <name evidence="2" type="ORF">ElyMa_004108600</name>
</gene>
<evidence type="ECO:0000313" key="3">
    <source>
        <dbReference type="Proteomes" id="UP000762676"/>
    </source>
</evidence>
<evidence type="ECO:0000313" key="2">
    <source>
        <dbReference type="EMBL" id="GFR82843.1"/>
    </source>
</evidence>
<dbReference type="PANTHER" id="PTHR31909:SF2">
    <property type="entry name" value="RIKEN CDNA 2410004P03 GENE"/>
    <property type="match status" value="1"/>
</dbReference>
<feature type="compositionally biased region" description="Polar residues" evidence="1">
    <location>
        <begin position="98"/>
        <end position="118"/>
    </location>
</feature>
<feature type="region of interest" description="Disordered" evidence="1">
    <location>
        <begin position="22"/>
        <end position="43"/>
    </location>
</feature>
<dbReference type="AlphaFoldDB" id="A0AAV4GBB1"/>
<name>A0AAV4GBB1_9GAST</name>
<dbReference type="Pfam" id="PF14945">
    <property type="entry name" value="LLC1"/>
    <property type="match status" value="1"/>
</dbReference>
<accession>A0AAV4GBB1</accession>
<keyword evidence="3" id="KW-1185">Reference proteome</keyword>
<proteinExistence type="predicted"/>
<comment type="caution">
    <text evidence="2">The sequence shown here is derived from an EMBL/GenBank/DDBJ whole genome shotgun (WGS) entry which is preliminary data.</text>
</comment>
<feature type="region of interest" description="Disordered" evidence="1">
    <location>
        <begin position="89"/>
        <end position="118"/>
    </location>
</feature>
<protein>
    <submittedName>
        <fullName evidence="2">Chromosome 2 open reading frame 50</fullName>
    </submittedName>
</protein>
<organism evidence="2 3">
    <name type="scientific">Elysia marginata</name>
    <dbReference type="NCBI Taxonomy" id="1093978"/>
    <lineage>
        <taxon>Eukaryota</taxon>
        <taxon>Metazoa</taxon>
        <taxon>Spiralia</taxon>
        <taxon>Lophotrochozoa</taxon>
        <taxon>Mollusca</taxon>
        <taxon>Gastropoda</taxon>
        <taxon>Heterobranchia</taxon>
        <taxon>Euthyneura</taxon>
        <taxon>Panpulmonata</taxon>
        <taxon>Sacoglossa</taxon>
        <taxon>Placobranchoidea</taxon>
        <taxon>Plakobranchidae</taxon>
        <taxon>Elysia</taxon>
    </lineage>
</organism>
<dbReference type="EMBL" id="BMAT01008349">
    <property type="protein sequence ID" value="GFR82843.1"/>
    <property type="molecule type" value="Genomic_DNA"/>
</dbReference>
<evidence type="ECO:0000256" key="1">
    <source>
        <dbReference type="SAM" id="MobiDB-lite"/>
    </source>
</evidence>
<dbReference type="PANTHER" id="PTHR31909">
    <property type="entry name" value="CHROMOSOME 20 ORF85 FAMILY MEMBER"/>
    <property type="match status" value="1"/>
</dbReference>
<sequence length="147" mass="16513">MDRQTTGVLFSYSSKNGYNDSCGNKTSAPAPGPSATGKAGKGGDFDKCNAVIQDVIWKQSVHSERRCLKNWEEDWGFLTDYDAKGNIKEKEELPEKSNMFSDNIPNTNSGNYGNRVNTDTGKTMQSLEYKFFAEGRRKKLPKEMICY</sequence>
<reference evidence="2 3" key="1">
    <citation type="journal article" date="2021" name="Elife">
        <title>Chloroplast acquisition without the gene transfer in kleptoplastic sea slugs, Plakobranchus ocellatus.</title>
        <authorList>
            <person name="Maeda T."/>
            <person name="Takahashi S."/>
            <person name="Yoshida T."/>
            <person name="Shimamura S."/>
            <person name="Takaki Y."/>
            <person name="Nagai Y."/>
            <person name="Toyoda A."/>
            <person name="Suzuki Y."/>
            <person name="Arimoto A."/>
            <person name="Ishii H."/>
            <person name="Satoh N."/>
            <person name="Nishiyama T."/>
            <person name="Hasebe M."/>
            <person name="Maruyama T."/>
            <person name="Minagawa J."/>
            <person name="Obokata J."/>
            <person name="Shigenobu S."/>
        </authorList>
    </citation>
    <scope>NUCLEOTIDE SEQUENCE [LARGE SCALE GENOMIC DNA]</scope>
</reference>